<keyword evidence="1" id="KW-0732">Signal</keyword>
<evidence type="ECO:0000313" key="2">
    <source>
        <dbReference type="EMBL" id="KAH3828384.1"/>
    </source>
</evidence>
<evidence type="ECO:0000313" key="3">
    <source>
        <dbReference type="Proteomes" id="UP000828390"/>
    </source>
</evidence>
<comment type="caution">
    <text evidence="2">The sequence shown here is derived from an EMBL/GenBank/DDBJ whole genome shotgun (WGS) entry which is preliminary data.</text>
</comment>
<feature type="signal peptide" evidence="1">
    <location>
        <begin position="1"/>
        <end position="28"/>
    </location>
</feature>
<name>A0A9D4H2T4_DREPO</name>
<gene>
    <name evidence="2" type="ORF">DPMN_130342</name>
</gene>
<accession>A0A9D4H2T4</accession>
<sequence length="193" mass="21940">MFRKEVQHVQTVCAWSILLALSTGSAHSERIRFVRQYRDHQRQVSVSEKGFNICDGARCQNISIDSLRGRFPGLFPKLDEYASTLGLPILYGDFQNMYNTLNFKCPADGDDCCPTYKCIVPNDFRKTIHTEGEKCFIMQAFTIGTCGISANDGSCKFCVQDDHVLFLLAFDFKTWTISFKSFKIESYCSCKAL</sequence>
<reference evidence="2" key="1">
    <citation type="journal article" date="2019" name="bioRxiv">
        <title>The Genome of the Zebra Mussel, Dreissena polymorpha: A Resource for Invasive Species Research.</title>
        <authorList>
            <person name="McCartney M.A."/>
            <person name="Auch B."/>
            <person name="Kono T."/>
            <person name="Mallez S."/>
            <person name="Zhang Y."/>
            <person name="Obille A."/>
            <person name="Becker A."/>
            <person name="Abrahante J.E."/>
            <person name="Garbe J."/>
            <person name="Badalamenti J.P."/>
            <person name="Herman A."/>
            <person name="Mangelson H."/>
            <person name="Liachko I."/>
            <person name="Sullivan S."/>
            <person name="Sone E.D."/>
            <person name="Koren S."/>
            <person name="Silverstein K.A.T."/>
            <person name="Beckman K.B."/>
            <person name="Gohl D.M."/>
        </authorList>
    </citation>
    <scope>NUCLEOTIDE SEQUENCE</scope>
    <source>
        <strain evidence="2">Duluth1</strain>
        <tissue evidence="2">Whole animal</tissue>
    </source>
</reference>
<feature type="chain" id="PRO_5038822652" evidence="1">
    <location>
        <begin position="29"/>
        <end position="193"/>
    </location>
</feature>
<dbReference type="AlphaFoldDB" id="A0A9D4H2T4"/>
<organism evidence="2 3">
    <name type="scientific">Dreissena polymorpha</name>
    <name type="common">Zebra mussel</name>
    <name type="synonym">Mytilus polymorpha</name>
    <dbReference type="NCBI Taxonomy" id="45954"/>
    <lineage>
        <taxon>Eukaryota</taxon>
        <taxon>Metazoa</taxon>
        <taxon>Spiralia</taxon>
        <taxon>Lophotrochozoa</taxon>
        <taxon>Mollusca</taxon>
        <taxon>Bivalvia</taxon>
        <taxon>Autobranchia</taxon>
        <taxon>Heteroconchia</taxon>
        <taxon>Euheterodonta</taxon>
        <taxon>Imparidentia</taxon>
        <taxon>Neoheterodontei</taxon>
        <taxon>Myida</taxon>
        <taxon>Dreissenoidea</taxon>
        <taxon>Dreissenidae</taxon>
        <taxon>Dreissena</taxon>
    </lineage>
</organism>
<reference evidence="2" key="2">
    <citation type="submission" date="2020-11" db="EMBL/GenBank/DDBJ databases">
        <authorList>
            <person name="McCartney M.A."/>
            <person name="Auch B."/>
            <person name="Kono T."/>
            <person name="Mallez S."/>
            <person name="Becker A."/>
            <person name="Gohl D.M."/>
            <person name="Silverstein K.A.T."/>
            <person name="Koren S."/>
            <person name="Bechman K.B."/>
            <person name="Herman A."/>
            <person name="Abrahante J.E."/>
            <person name="Garbe J."/>
        </authorList>
    </citation>
    <scope>NUCLEOTIDE SEQUENCE</scope>
    <source>
        <strain evidence="2">Duluth1</strain>
        <tissue evidence="2">Whole animal</tissue>
    </source>
</reference>
<proteinExistence type="predicted"/>
<dbReference type="Proteomes" id="UP000828390">
    <property type="component" value="Unassembled WGS sequence"/>
</dbReference>
<evidence type="ECO:0000256" key="1">
    <source>
        <dbReference type="SAM" id="SignalP"/>
    </source>
</evidence>
<dbReference type="EMBL" id="JAIWYP010000005">
    <property type="protein sequence ID" value="KAH3828384.1"/>
    <property type="molecule type" value="Genomic_DNA"/>
</dbReference>
<keyword evidence="3" id="KW-1185">Reference proteome</keyword>
<protein>
    <submittedName>
        <fullName evidence="2">Uncharacterized protein</fullName>
    </submittedName>
</protein>